<dbReference type="InterPro" id="IPR036661">
    <property type="entry name" value="Luciferase-like_sf"/>
</dbReference>
<feature type="domain" description="Luciferase-like" evidence="1">
    <location>
        <begin position="24"/>
        <end position="102"/>
    </location>
</feature>
<dbReference type="EMBL" id="BSVB01000001">
    <property type="protein sequence ID" value="GMA94844.1"/>
    <property type="molecule type" value="Genomic_DNA"/>
</dbReference>
<organism evidence="2 3">
    <name type="scientific">Pseudolysinimonas kribbensis</name>
    <dbReference type="NCBI Taxonomy" id="433641"/>
    <lineage>
        <taxon>Bacteria</taxon>
        <taxon>Bacillati</taxon>
        <taxon>Actinomycetota</taxon>
        <taxon>Actinomycetes</taxon>
        <taxon>Micrococcales</taxon>
        <taxon>Microbacteriaceae</taxon>
        <taxon>Pseudolysinimonas</taxon>
    </lineage>
</organism>
<evidence type="ECO:0000313" key="3">
    <source>
        <dbReference type="Proteomes" id="UP001157034"/>
    </source>
</evidence>
<dbReference type="Gene3D" id="3.20.20.30">
    <property type="entry name" value="Luciferase-like domain"/>
    <property type="match status" value="2"/>
</dbReference>
<proteinExistence type="predicted"/>
<gene>
    <name evidence="2" type="ORF">GCM10025881_16680</name>
</gene>
<name>A0ABQ6K3D9_9MICO</name>
<protein>
    <submittedName>
        <fullName evidence="2">LLM class F420-dependent oxidoreductase</fullName>
    </submittedName>
</protein>
<keyword evidence="3" id="KW-1185">Reference proteome</keyword>
<dbReference type="SUPFAM" id="SSF51679">
    <property type="entry name" value="Bacterial luciferase-like"/>
    <property type="match status" value="1"/>
</dbReference>
<dbReference type="Pfam" id="PF00296">
    <property type="entry name" value="Bac_luciferase"/>
    <property type="match status" value="1"/>
</dbReference>
<reference evidence="3" key="1">
    <citation type="journal article" date="2019" name="Int. J. Syst. Evol. Microbiol.">
        <title>The Global Catalogue of Microorganisms (GCM) 10K type strain sequencing project: providing services to taxonomists for standard genome sequencing and annotation.</title>
        <authorList>
            <consortium name="The Broad Institute Genomics Platform"/>
            <consortium name="The Broad Institute Genome Sequencing Center for Infectious Disease"/>
            <person name="Wu L."/>
            <person name="Ma J."/>
        </authorList>
    </citation>
    <scope>NUCLEOTIDE SEQUENCE [LARGE SCALE GENOMIC DNA]</scope>
    <source>
        <strain evidence="3">NBRC 108894</strain>
    </source>
</reference>
<comment type="caution">
    <text evidence="2">The sequence shown here is derived from an EMBL/GenBank/DDBJ whole genome shotgun (WGS) entry which is preliminary data.</text>
</comment>
<dbReference type="NCBIfam" id="TIGR03620">
    <property type="entry name" value="F420_MSMEG_4141"/>
    <property type="match status" value="1"/>
</dbReference>
<evidence type="ECO:0000259" key="1">
    <source>
        <dbReference type="Pfam" id="PF00296"/>
    </source>
</evidence>
<dbReference type="Proteomes" id="UP001157034">
    <property type="component" value="Unassembled WGS sequence"/>
</dbReference>
<dbReference type="InterPro" id="IPR011251">
    <property type="entry name" value="Luciferase-like_dom"/>
</dbReference>
<dbReference type="InterPro" id="IPR019922">
    <property type="entry name" value="Lucif-like_OxRdatse_MSMEG_4141"/>
</dbReference>
<sequence length="282" mass="30024">MTDWKASLGTFGVWESGRTFDPAIAPELERLGYPALWLGSQPGDLEVVEQILDATTRLVVATGIVSILTTQPRTLAESYQRVVEAHPGRLLLGIGVGHPERVPATQWRPYTALNEFLDGLDAGGVPVGERALAALGPRVLRLSAERSAGAHPYLVTPEHTREARGILGAGPLLAPEQRVVLRTDPAEARAIGRPSVVSPYLGLRNYRESLQRLGYTDDDLAGEGSDRLIDDLVVSGDPASIVAGLRRHLDAGADHVAVHVIPGPGDDPVESYAAIAQAAGLR</sequence>
<evidence type="ECO:0000313" key="2">
    <source>
        <dbReference type="EMBL" id="GMA94844.1"/>
    </source>
</evidence>
<accession>A0ABQ6K3D9</accession>
<dbReference type="RefSeq" id="WP_284253724.1">
    <property type="nucleotide sequence ID" value="NZ_BAAAQO010000002.1"/>
</dbReference>